<feature type="compositionally biased region" description="Basic residues" evidence="3">
    <location>
        <begin position="12"/>
        <end position="22"/>
    </location>
</feature>
<proteinExistence type="inferred from homology"/>
<keyword evidence="2" id="KW-0560">Oxidoreductase</keyword>
<dbReference type="EMBL" id="SOZH01000003">
    <property type="protein sequence ID" value="TFF16488.1"/>
    <property type="molecule type" value="Genomic_DNA"/>
</dbReference>
<comment type="similarity">
    <text evidence="1">Belongs to the short-chain dehydrogenases/reductases (SDR) family.</text>
</comment>
<organism evidence="4 5">
    <name type="scientific">Cellulosimicrobium funkei</name>
    <dbReference type="NCBI Taxonomy" id="264251"/>
    <lineage>
        <taxon>Bacteria</taxon>
        <taxon>Bacillati</taxon>
        <taxon>Actinomycetota</taxon>
        <taxon>Actinomycetes</taxon>
        <taxon>Micrococcales</taxon>
        <taxon>Promicromonosporaceae</taxon>
        <taxon>Cellulosimicrobium</taxon>
    </lineage>
</organism>
<keyword evidence="5" id="KW-1185">Reference proteome</keyword>
<dbReference type="Pfam" id="PF00106">
    <property type="entry name" value="adh_short"/>
    <property type="match status" value="1"/>
</dbReference>
<feature type="compositionally biased region" description="Basic residues" evidence="3">
    <location>
        <begin position="40"/>
        <end position="52"/>
    </location>
</feature>
<dbReference type="PRINTS" id="PR00081">
    <property type="entry name" value="GDHRDH"/>
</dbReference>
<evidence type="ECO:0000256" key="1">
    <source>
        <dbReference type="ARBA" id="ARBA00006484"/>
    </source>
</evidence>
<dbReference type="PANTHER" id="PTHR44196">
    <property type="entry name" value="DEHYDROGENASE/REDUCTASE SDR FAMILY MEMBER 7B"/>
    <property type="match status" value="1"/>
</dbReference>
<dbReference type="PANTHER" id="PTHR44196:SF2">
    <property type="entry name" value="SHORT-CHAIN DEHYDROGENASE-RELATED"/>
    <property type="match status" value="1"/>
</dbReference>
<reference evidence="4 5" key="1">
    <citation type="submission" date="2019-03" db="EMBL/GenBank/DDBJ databases">
        <title>Cellulosimicrobium funkei JCM14302 Assembly.</title>
        <authorList>
            <person name="Dou T."/>
        </authorList>
    </citation>
    <scope>NUCLEOTIDE SEQUENCE [LARGE SCALE GENOMIC DNA]</scope>
    <source>
        <strain evidence="4 5">JCM 14302</strain>
    </source>
</reference>
<comment type="caution">
    <text evidence="4">The sequence shown here is derived from an EMBL/GenBank/DDBJ whole genome shotgun (WGS) entry which is preliminary data.</text>
</comment>
<evidence type="ECO:0000313" key="4">
    <source>
        <dbReference type="EMBL" id="TFF16488.1"/>
    </source>
</evidence>
<feature type="compositionally biased region" description="Low complexity" evidence="3">
    <location>
        <begin position="1"/>
        <end position="11"/>
    </location>
</feature>
<accession>A0A4Y8R4P4</accession>
<gene>
    <name evidence="4" type="ORF">E1O70_03615</name>
</gene>
<dbReference type="AlphaFoldDB" id="A0A4Y8R4P4"/>
<feature type="region of interest" description="Disordered" evidence="3">
    <location>
        <begin position="1"/>
        <end position="62"/>
    </location>
</feature>
<name>A0A4Y8R4P4_9MICO</name>
<dbReference type="InterPro" id="IPR020904">
    <property type="entry name" value="Sc_DH/Rdtase_CS"/>
</dbReference>
<dbReference type="InterPro" id="IPR002347">
    <property type="entry name" value="SDR_fam"/>
</dbReference>
<evidence type="ECO:0000313" key="5">
    <source>
        <dbReference type="Proteomes" id="UP000298003"/>
    </source>
</evidence>
<sequence length="335" mass="35435">MAAAPRRPAPVGRRRVARRLRARRGERVPRRPPGPGAARAARRGRARRRRRPGPPVTPRPPAVVRDRANALVTGATSGIGRALAHELARRGHDVLVVADRDVDATVGDLAAHGGTHEGLTVDLTTPRGVEATARRARELGVSTVVLNAGVGVHGAYARTPLEAQLRLVDLNVRSVAHLTHLLLPDLLAEGHGRLLVTASVAGEMPAPHFATYAASKAFLRSFAWSLRGELAGTGVTVTALLPGPTRTPFFREAGMERTHVGRLPKPSAAAVARQAVDALVHGRPEVVHGVQGKAMLAVARVLPQPARAAFHGWFYAPVPPSLAVPRAPSSGSPLR</sequence>
<dbReference type="PROSITE" id="PS00061">
    <property type="entry name" value="ADH_SHORT"/>
    <property type="match status" value="1"/>
</dbReference>
<protein>
    <submittedName>
        <fullName evidence="4">SDR family NAD(P)-dependent oxidoreductase</fullName>
    </submittedName>
</protein>
<dbReference type="Gene3D" id="3.40.50.720">
    <property type="entry name" value="NAD(P)-binding Rossmann-like Domain"/>
    <property type="match status" value="1"/>
</dbReference>
<dbReference type="SUPFAM" id="SSF51735">
    <property type="entry name" value="NAD(P)-binding Rossmann-fold domains"/>
    <property type="match status" value="1"/>
</dbReference>
<evidence type="ECO:0000256" key="3">
    <source>
        <dbReference type="SAM" id="MobiDB-lite"/>
    </source>
</evidence>
<dbReference type="GO" id="GO:0016020">
    <property type="term" value="C:membrane"/>
    <property type="evidence" value="ECO:0007669"/>
    <property type="project" value="TreeGrafter"/>
</dbReference>
<dbReference type="CDD" id="cd05233">
    <property type="entry name" value="SDR_c"/>
    <property type="match status" value="1"/>
</dbReference>
<dbReference type="InterPro" id="IPR036291">
    <property type="entry name" value="NAD(P)-bd_dom_sf"/>
</dbReference>
<dbReference type="GO" id="GO:0016491">
    <property type="term" value="F:oxidoreductase activity"/>
    <property type="evidence" value="ECO:0007669"/>
    <property type="project" value="UniProtKB-KW"/>
</dbReference>
<evidence type="ECO:0000256" key="2">
    <source>
        <dbReference type="ARBA" id="ARBA00023002"/>
    </source>
</evidence>
<dbReference type="Proteomes" id="UP000298003">
    <property type="component" value="Unassembled WGS sequence"/>
</dbReference>